<feature type="domain" description="MutL C-terminal dimerisation" evidence="6">
    <location>
        <begin position="432"/>
        <end position="574"/>
    </location>
</feature>
<dbReference type="InterPro" id="IPR042121">
    <property type="entry name" value="MutL_C_regsub"/>
</dbReference>
<comment type="similarity">
    <text evidence="1 5">Belongs to the DNA mismatch repair MutL/HexB family.</text>
</comment>
<dbReference type="Gene3D" id="3.30.565.10">
    <property type="entry name" value="Histidine kinase-like ATPase, C-terminal domain"/>
    <property type="match status" value="1"/>
</dbReference>
<dbReference type="SMART" id="SM00853">
    <property type="entry name" value="MutL_C"/>
    <property type="match status" value="1"/>
</dbReference>
<evidence type="ECO:0000256" key="4">
    <source>
        <dbReference type="ARBA" id="ARBA00023204"/>
    </source>
</evidence>
<keyword evidence="8" id="KW-0378">Hydrolase</keyword>
<dbReference type="InterPro" id="IPR037198">
    <property type="entry name" value="MutL_C_sf"/>
</dbReference>
<dbReference type="CDD" id="cd16926">
    <property type="entry name" value="HATPase_MutL-MLH-PMS-like"/>
    <property type="match status" value="1"/>
</dbReference>
<evidence type="ECO:0000313" key="8">
    <source>
        <dbReference type="EMBL" id="MBZ9778788.1"/>
    </source>
</evidence>
<evidence type="ECO:0000256" key="2">
    <source>
        <dbReference type="ARBA" id="ARBA00021975"/>
    </source>
</evidence>
<dbReference type="InterPro" id="IPR014762">
    <property type="entry name" value="DNA_mismatch_repair_CS"/>
</dbReference>
<dbReference type="HAMAP" id="MF_00149">
    <property type="entry name" value="DNA_mis_repair"/>
    <property type="match status" value="1"/>
</dbReference>
<dbReference type="GO" id="GO:0004519">
    <property type="term" value="F:endonuclease activity"/>
    <property type="evidence" value="ECO:0007669"/>
    <property type="project" value="UniProtKB-KW"/>
</dbReference>
<evidence type="ECO:0000313" key="9">
    <source>
        <dbReference type="Proteomes" id="UP001199314"/>
    </source>
</evidence>
<dbReference type="InterPro" id="IPR020568">
    <property type="entry name" value="Ribosomal_Su5_D2-typ_SF"/>
</dbReference>
<reference evidence="9" key="1">
    <citation type="submission" date="2023-07" db="EMBL/GenBank/DDBJ databases">
        <title>Novel species isolated from saline lakes on Tibetan Plateau.</title>
        <authorList>
            <person name="Lu H."/>
        </authorList>
    </citation>
    <scope>NUCLEOTIDE SEQUENCE [LARGE SCALE GENOMIC DNA]</scope>
    <source>
        <strain evidence="9">CAK8W</strain>
    </source>
</reference>
<dbReference type="InterPro" id="IPR042120">
    <property type="entry name" value="MutL_C_dimsub"/>
</dbReference>
<dbReference type="NCBIfam" id="TIGR00585">
    <property type="entry name" value="mutl"/>
    <property type="match status" value="1"/>
</dbReference>
<dbReference type="InterPro" id="IPR038973">
    <property type="entry name" value="MutL/Mlh/Pms-like"/>
</dbReference>
<dbReference type="CDD" id="cd00782">
    <property type="entry name" value="MutL_Trans"/>
    <property type="match status" value="1"/>
</dbReference>
<name>A0ABS7XK08_9FLAO</name>
<dbReference type="Pfam" id="PF01119">
    <property type="entry name" value="DNA_mis_repair"/>
    <property type="match status" value="1"/>
</dbReference>
<sequence length="615" mass="69136">MHSIIHLLPDHVANQIAAGEVVQRPASVVKELLENAVDAKASSVTLIVKEGGKTLIQVIDNGTGMGDTDARLSFERHATSKINSAEDLFRLHTKGFRGEALASIAAVSHVEMKTKTENEDLGSHLIIEGSTVVKQEPCVTPVGTSLSVKNLFFNIPARRNFLKSTTVEQKHVIDEFQRVALVHPSIAFKLIHNGSELFNLPVANHRQRIVGVMGAKTNEKLVPVKEETDLIKLTGFVGKPEFAKKSRGEQFFFVNDRFIKHPYLHHAVSSAFEGLLKDKAYPSYFLYLQVDPKSIDINIHPTKTEVKFDNEHAIYSILRSSVKHSLGQFNVSPVLDFNKDSSMDTDYVQHKTGAKIPSIDVDRNFNPFESEKKISNSKMGSSSYKSKSTQNWESLYTETNDSSEDLMNIEVESEQVKPSLFQGQTQVYQSSGTFQLQKKYIITSTKSEMLIIDQHRAHFRILYEELLKNITAQPALSQQLLFPLKLQLDVNEMRVFKILKESLINAGFSISEFGKDFVRINGIPNRLPESETSILLDQLLSDFENNIPDSGFDQTDRLAKSLAQSMAIKNGTVLQKEEQTELVNLLFSCKEPMLTPLNRLVFVKQSASDFDKKFM</sequence>
<dbReference type="InterPro" id="IPR014790">
    <property type="entry name" value="MutL_C"/>
</dbReference>
<comment type="function">
    <text evidence="5">This protein is involved in the repair of mismatches in DNA. It is required for dam-dependent methyl-directed DNA mismatch repair. May act as a 'molecular matchmaker', a protein that promotes the formation of a stable complex between two or more DNA-binding proteins in an ATP-dependent manner without itself being part of a final effector complex.</text>
</comment>
<dbReference type="PANTHER" id="PTHR10073">
    <property type="entry name" value="DNA MISMATCH REPAIR PROTEIN MLH, PMS, MUTL"/>
    <property type="match status" value="1"/>
</dbReference>
<evidence type="ECO:0000259" key="7">
    <source>
        <dbReference type="SMART" id="SM01340"/>
    </source>
</evidence>
<keyword evidence="3 5" id="KW-0227">DNA damage</keyword>
<keyword evidence="8" id="KW-0540">Nuclease</keyword>
<dbReference type="Pfam" id="PF13589">
    <property type="entry name" value="HATPase_c_3"/>
    <property type="match status" value="1"/>
</dbReference>
<feature type="domain" description="DNA mismatch repair protein S5" evidence="7">
    <location>
        <begin position="209"/>
        <end position="327"/>
    </location>
</feature>
<evidence type="ECO:0000256" key="3">
    <source>
        <dbReference type="ARBA" id="ARBA00022763"/>
    </source>
</evidence>
<dbReference type="Gene3D" id="3.30.230.10">
    <property type="match status" value="1"/>
</dbReference>
<dbReference type="PANTHER" id="PTHR10073:SF12">
    <property type="entry name" value="DNA MISMATCH REPAIR PROTEIN MLH1"/>
    <property type="match status" value="1"/>
</dbReference>
<dbReference type="InterPro" id="IPR014721">
    <property type="entry name" value="Ribsml_uS5_D2-typ_fold_subgr"/>
</dbReference>
<dbReference type="EMBL" id="JAIQZE010000006">
    <property type="protein sequence ID" value="MBZ9778788.1"/>
    <property type="molecule type" value="Genomic_DNA"/>
</dbReference>
<dbReference type="Gene3D" id="3.30.1540.20">
    <property type="entry name" value="MutL, C-terminal domain, dimerisation subdomain"/>
    <property type="match status" value="1"/>
</dbReference>
<dbReference type="SUPFAM" id="SSF118116">
    <property type="entry name" value="DNA mismatch repair protein MutL"/>
    <property type="match status" value="1"/>
</dbReference>
<proteinExistence type="inferred from homology"/>
<evidence type="ECO:0000256" key="5">
    <source>
        <dbReference type="HAMAP-Rule" id="MF_00149"/>
    </source>
</evidence>
<evidence type="ECO:0000256" key="1">
    <source>
        <dbReference type="ARBA" id="ARBA00006082"/>
    </source>
</evidence>
<dbReference type="Gene3D" id="3.30.1370.100">
    <property type="entry name" value="MutL, C-terminal domain, regulatory subdomain"/>
    <property type="match status" value="1"/>
</dbReference>
<gene>
    <name evidence="5 8" type="primary">mutL</name>
    <name evidence="8" type="ORF">LB452_07615</name>
</gene>
<protein>
    <recommendedName>
        <fullName evidence="2 5">DNA mismatch repair protein MutL</fullName>
    </recommendedName>
</protein>
<dbReference type="Pfam" id="PF08676">
    <property type="entry name" value="MutL_C"/>
    <property type="match status" value="1"/>
</dbReference>
<keyword evidence="9" id="KW-1185">Reference proteome</keyword>
<dbReference type="SUPFAM" id="SSF55874">
    <property type="entry name" value="ATPase domain of HSP90 chaperone/DNA topoisomerase II/histidine kinase"/>
    <property type="match status" value="1"/>
</dbReference>
<dbReference type="InterPro" id="IPR013507">
    <property type="entry name" value="DNA_mismatch_S5_2-like"/>
</dbReference>
<dbReference type="RefSeq" id="WP_224461136.1">
    <property type="nucleotide sequence ID" value="NZ_JAIQZE010000006.1"/>
</dbReference>
<dbReference type="SUPFAM" id="SSF54211">
    <property type="entry name" value="Ribosomal protein S5 domain 2-like"/>
    <property type="match status" value="1"/>
</dbReference>
<keyword evidence="8" id="KW-0255">Endonuclease</keyword>
<dbReference type="SMART" id="SM01340">
    <property type="entry name" value="DNA_mis_repair"/>
    <property type="match status" value="1"/>
</dbReference>
<dbReference type="InterPro" id="IPR020667">
    <property type="entry name" value="DNA_mismatch_repair_MutL"/>
</dbReference>
<dbReference type="Proteomes" id="UP001199314">
    <property type="component" value="Unassembled WGS sequence"/>
</dbReference>
<dbReference type="InterPro" id="IPR036890">
    <property type="entry name" value="HATPase_C_sf"/>
</dbReference>
<comment type="caution">
    <text evidence="8">The sequence shown here is derived from an EMBL/GenBank/DDBJ whole genome shotgun (WGS) entry which is preliminary data.</text>
</comment>
<organism evidence="8 9">
    <name type="scientific">Psychroflexus longus</name>
    <dbReference type="NCBI Taxonomy" id="2873596"/>
    <lineage>
        <taxon>Bacteria</taxon>
        <taxon>Pseudomonadati</taxon>
        <taxon>Bacteroidota</taxon>
        <taxon>Flavobacteriia</taxon>
        <taxon>Flavobacteriales</taxon>
        <taxon>Flavobacteriaceae</taxon>
        <taxon>Psychroflexus</taxon>
    </lineage>
</organism>
<keyword evidence="4 5" id="KW-0234">DNA repair</keyword>
<accession>A0ABS7XK08</accession>
<evidence type="ECO:0000259" key="6">
    <source>
        <dbReference type="SMART" id="SM00853"/>
    </source>
</evidence>
<dbReference type="PROSITE" id="PS00058">
    <property type="entry name" value="DNA_MISMATCH_REPAIR_1"/>
    <property type="match status" value="1"/>
</dbReference>
<dbReference type="InterPro" id="IPR002099">
    <property type="entry name" value="MutL/Mlh/PMS"/>
</dbReference>